<evidence type="ECO:0000256" key="1">
    <source>
        <dbReference type="SAM" id="Phobius"/>
    </source>
</evidence>
<protein>
    <submittedName>
        <fullName evidence="2">Uncharacterized protein</fullName>
    </submittedName>
</protein>
<keyword evidence="1" id="KW-1133">Transmembrane helix</keyword>
<keyword evidence="1" id="KW-0812">Transmembrane</keyword>
<keyword evidence="3" id="KW-1185">Reference proteome</keyword>
<sequence>MKHVPQYYQFILIYLDDFTVVTILFDFLLLLESDEMD</sequence>
<name>A0A2U8BRW5_9RICK</name>
<dbReference type="KEGG" id="fso:Fsol_00295"/>
<keyword evidence="1" id="KW-0472">Membrane</keyword>
<reference evidence="2 3" key="1">
    <citation type="journal article" date="2018" name="Genome Biol. Evol.">
        <title>The Genome Sequence of "Candidatus Fokinia solitaria": Insights on Reductive Evolution in Rickettsiales.</title>
        <authorList>
            <person name="Floriano A.M."/>
            <person name="Castelli M."/>
            <person name="Krenek S."/>
            <person name="Berendonk T.U."/>
            <person name="Bazzocchi C."/>
            <person name="Petroni G."/>
            <person name="Sassera D."/>
        </authorList>
    </citation>
    <scope>NUCLEOTIDE SEQUENCE [LARGE SCALE GENOMIC DNA]</scope>
    <source>
        <strain evidence="2">Rio ETE_ALG 3VII</strain>
    </source>
</reference>
<dbReference type="AlphaFoldDB" id="A0A2U8BRW5"/>
<dbReference type="EMBL" id="CP025989">
    <property type="protein sequence ID" value="AWD33094.1"/>
    <property type="molecule type" value="Genomic_DNA"/>
</dbReference>
<proteinExistence type="predicted"/>
<evidence type="ECO:0000313" key="3">
    <source>
        <dbReference type="Proteomes" id="UP000244519"/>
    </source>
</evidence>
<evidence type="ECO:0000313" key="2">
    <source>
        <dbReference type="EMBL" id="AWD33094.1"/>
    </source>
</evidence>
<feature type="transmembrane region" description="Helical" evidence="1">
    <location>
        <begin position="12"/>
        <end position="31"/>
    </location>
</feature>
<accession>A0A2U8BRW5</accession>
<dbReference type="Proteomes" id="UP000244519">
    <property type="component" value="Chromosome"/>
</dbReference>
<gene>
    <name evidence="2" type="ORF">Fsol_00295</name>
</gene>
<organism evidence="2 3">
    <name type="scientific">Candidatus Fokinia solitaria</name>
    <dbReference type="NCBI Taxonomy" id="1802984"/>
    <lineage>
        <taxon>Bacteria</taxon>
        <taxon>Pseudomonadati</taxon>
        <taxon>Pseudomonadota</taxon>
        <taxon>Alphaproteobacteria</taxon>
        <taxon>Rickettsiales</taxon>
        <taxon>Candidatus Midichloriaceae</taxon>
        <taxon>Candidatus Fokinia</taxon>
    </lineage>
</organism>